<evidence type="ECO:0000256" key="1">
    <source>
        <dbReference type="ARBA" id="ARBA00001971"/>
    </source>
</evidence>
<dbReference type="GO" id="GO:0004497">
    <property type="term" value="F:monooxygenase activity"/>
    <property type="evidence" value="ECO:0007669"/>
    <property type="project" value="UniProtKB-KW"/>
</dbReference>
<dbReference type="InterPro" id="IPR050121">
    <property type="entry name" value="Cytochrome_P450_monoxygenase"/>
</dbReference>
<comment type="cofactor">
    <cofactor evidence="1 3">
        <name>heme</name>
        <dbReference type="ChEBI" id="CHEBI:30413"/>
    </cofactor>
</comment>
<dbReference type="GO" id="GO:0005506">
    <property type="term" value="F:iron ion binding"/>
    <property type="evidence" value="ECO:0007669"/>
    <property type="project" value="InterPro"/>
</dbReference>
<dbReference type="Pfam" id="PF00067">
    <property type="entry name" value="p450"/>
    <property type="match status" value="1"/>
</dbReference>
<keyword evidence="4" id="KW-0560">Oxidoreductase</keyword>
<comment type="caution">
    <text evidence="5">The sequence shown here is derived from an EMBL/GenBank/DDBJ whole genome shotgun (WGS) entry which is preliminary data.</text>
</comment>
<keyword evidence="3 4" id="KW-0479">Metal-binding</keyword>
<dbReference type="PRINTS" id="PR00385">
    <property type="entry name" value="P450"/>
</dbReference>
<dbReference type="PROSITE" id="PS00086">
    <property type="entry name" value="CYTOCHROME_P450"/>
    <property type="match status" value="1"/>
</dbReference>
<dbReference type="PANTHER" id="PTHR24305">
    <property type="entry name" value="CYTOCHROME P450"/>
    <property type="match status" value="1"/>
</dbReference>
<dbReference type="PRINTS" id="PR00463">
    <property type="entry name" value="EP450I"/>
</dbReference>
<dbReference type="RefSeq" id="WP_218876237.1">
    <property type="nucleotide sequence ID" value="NZ_CP059163.1"/>
</dbReference>
<evidence type="ECO:0000313" key="5">
    <source>
        <dbReference type="EMBL" id="NYD56727.1"/>
    </source>
</evidence>
<dbReference type="InterPro" id="IPR036396">
    <property type="entry name" value="Cyt_P450_sf"/>
</dbReference>
<keyword evidence="6" id="KW-1185">Reference proteome</keyword>
<feature type="binding site" description="axial binding residue" evidence="3">
    <location>
        <position position="421"/>
    </location>
    <ligand>
        <name>heme</name>
        <dbReference type="ChEBI" id="CHEBI:30413"/>
    </ligand>
    <ligandPart>
        <name>Fe</name>
        <dbReference type="ChEBI" id="CHEBI:18248"/>
    </ligandPart>
</feature>
<dbReference type="InterPro" id="IPR001128">
    <property type="entry name" value="Cyt_P450"/>
</dbReference>
<comment type="similarity">
    <text evidence="2 4">Belongs to the cytochrome P450 family.</text>
</comment>
<keyword evidence="3 4" id="KW-0349">Heme</keyword>
<organism evidence="5 6">
    <name type="scientific">Nocardioides marinisabuli</name>
    <dbReference type="NCBI Taxonomy" id="419476"/>
    <lineage>
        <taxon>Bacteria</taxon>
        <taxon>Bacillati</taxon>
        <taxon>Actinomycetota</taxon>
        <taxon>Actinomycetes</taxon>
        <taxon>Propionibacteriales</taxon>
        <taxon>Nocardioidaceae</taxon>
        <taxon>Nocardioides</taxon>
    </lineage>
</organism>
<gene>
    <name evidence="5" type="ORF">BKA08_000965</name>
</gene>
<accession>A0A7Y9EZA1</accession>
<protein>
    <submittedName>
        <fullName evidence="5">Cytochrome P450</fullName>
    </submittedName>
</protein>
<evidence type="ECO:0000256" key="4">
    <source>
        <dbReference type="RuleBase" id="RU000461"/>
    </source>
</evidence>
<dbReference type="Gene3D" id="1.10.630.10">
    <property type="entry name" value="Cytochrome P450"/>
    <property type="match status" value="1"/>
</dbReference>
<dbReference type="PANTHER" id="PTHR24305:SF166">
    <property type="entry name" value="CYTOCHROME P450 12A4, MITOCHONDRIAL-RELATED"/>
    <property type="match status" value="1"/>
</dbReference>
<dbReference type="GO" id="GO:0020037">
    <property type="term" value="F:heme binding"/>
    <property type="evidence" value="ECO:0007669"/>
    <property type="project" value="InterPro"/>
</dbReference>
<keyword evidence="4" id="KW-0503">Monooxygenase</keyword>
<evidence type="ECO:0000313" key="6">
    <source>
        <dbReference type="Proteomes" id="UP000516957"/>
    </source>
</evidence>
<dbReference type="SUPFAM" id="SSF48264">
    <property type="entry name" value="Cytochrome P450"/>
    <property type="match status" value="1"/>
</dbReference>
<dbReference type="GO" id="GO:0016705">
    <property type="term" value="F:oxidoreductase activity, acting on paired donors, with incorporation or reduction of molecular oxygen"/>
    <property type="evidence" value="ECO:0007669"/>
    <property type="project" value="InterPro"/>
</dbReference>
<sequence>MATSQNALLDALPETGELTEERFRRMSGASVGEAGAARVAPQGLPPGPRWPALVQTAALLRFRHWMHPYLHRTYGDVFTVRLVPRAQPLVFFTRPEHTKEIFAADPEFFHAGKGNAILGPIMGEHSLLLQDGADHKRARKLLMPAFNGAALREYRFLVTDLAADEAAHWPDGVVLRSLDRMNVLTLEVILRVVFGVTDESRLAAMRPRVNATVDISPAVLLGWGYPRLQRFGPWRRTVQNQAELDRLIYAEIRERRSAPDLAERSDVLSRLIRHGVEEGDELSDTELRDQLITLLLAGHETTATSLAWALYELGRDPELLRRSQAAADGDSAEDDAWLEAVMKESMRLHPVIPMVVRTLMRPATVGGVDLPRGVTVGPSIIVTHQKSEHHPDPDAFRPERFLGQNPPTNTWIPFGGGVRRCIGAGFAQMEGVAVLREVLRVHDVATPVDDAPKVRNITSVPRDGARVRVSRRDPAHISR</sequence>
<evidence type="ECO:0000256" key="3">
    <source>
        <dbReference type="PIRSR" id="PIRSR602401-1"/>
    </source>
</evidence>
<name>A0A7Y9EZA1_9ACTN</name>
<dbReference type="Proteomes" id="UP000516957">
    <property type="component" value="Unassembled WGS sequence"/>
</dbReference>
<evidence type="ECO:0000256" key="2">
    <source>
        <dbReference type="ARBA" id="ARBA00010617"/>
    </source>
</evidence>
<dbReference type="InterPro" id="IPR017972">
    <property type="entry name" value="Cyt_P450_CS"/>
</dbReference>
<keyword evidence="3 4" id="KW-0408">Iron</keyword>
<dbReference type="EMBL" id="JACCBE010000001">
    <property type="protein sequence ID" value="NYD56727.1"/>
    <property type="molecule type" value="Genomic_DNA"/>
</dbReference>
<proteinExistence type="inferred from homology"/>
<dbReference type="AlphaFoldDB" id="A0A7Y9EZA1"/>
<reference evidence="5 6" key="1">
    <citation type="submission" date="2020-07" db="EMBL/GenBank/DDBJ databases">
        <title>Sequencing the genomes of 1000 actinobacteria strains.</title>
        <authorList>
            <person name="Klenk H.-P."/>
        </authorList>
    </citation>
    <scope>NUCLEOTIDE SEQUENCE [LARGE SCALE GENOMIC DNA]</scope>
    <source>
        <strain evidence="5 6">DSM 18965</strain>
    </source>
</reference>
<dbReference type="CDD" id="cd11053">
    <property type="entry name" value="CYP110-like"/>
    <property type="match status" value="1"/>
</dbReference>
<dbReference type="InterPro" id="IPR002401">
    <property type="entry name" value="Cyt_P450_E_grp-I"/>
</dbReference>